<sequence length="251" mass="25480">MPLDSWPPHCWLLGILVATRTPRSFSSELVSSRSPPPCPGAGGDSSPGVIVMSSHETIRVLEVGVDAPLPAEEDRKAPEMPPGEVARGSPGETVPPGTEDVPPSTQTKTATGASPSTAPPLGTFGHPTSQQPQTVATPLAVIAGQVAGQQGLAVWTFPTATVAALPGLTAPSPTGGIFKPPIANLQGKPPPPPRHGCSSASQPPRFILLDSSSSSSSFPLGFFSTLPPPGATRSVPGPGSPFPAGLKRPEI</sequence>
<proteinExistence type="predicted"/>
<organism evidence="2 3">
    <name type="scientific">Calidris pygmaea</name>
    <name type="common">Spoon-billed sandpiper</name>
    <dbReference type="NCBI Taxonomy" id="425635"/>
    <lineage>
        <taxon>Eukaryota</taxon>
        <taxon>Metazoa</taxon>
        <taxon>Chordata</taxon>
        <taxon>Craniata</taxon>
        <taxon>Vertebrata</taxon>
        <taxon>Euteleostomi</taxon>
        <taxon>Archelosauria</taxon>
        <taxon>Archosauria</taxon>
        <taxon>Dinosauria</taxon>
        <taxon>Saurischia</taxon>
        <taxon>Theropoda</taxon>
        <taxon>Coelurosauria</taxon>
        <taxon>Aves</taxon>
        <taxon>Neognathae</taxon>
        <taxon>Neoaves</taxon>
        <taxon>Charadriiformes</taxon>
        <taxon>Scolopacidae</taxon>
        <taxon>Calidris</taxon>
    </lineage>
</organism>
<feature type="region of interest" description="Disordered" evidence="1">
    <location>
        <begin position="183"/>
        <end position="251"/>
    </location>
</feature>
<reference evidence="2" key="2">
    <citation type="submission" date="2025-09" db="UniProtKB">
        <authorList>
            <consortium name="Ensembl"/>
        </authorList>
    </citation>
    <scope>IDENTIFICATION</scope>
</reference>
<evidence type="ECO:0000313" key="3">
    <source>
        <dbReference type="Proteomes" id="UP000694419"/>
    </source>
</evidence>
<feature type="compositionally biased region" description="Polar residues" evidence="1">
    <location>
        <begin position="103"/>
        <end position="116"/>
    </location>
</feature>
<dbReference type="Ensembl" id="ENSCPGT00000004634.1">
    <property type="protein sequence ID" value="ENSCPGP00000004203.1"/>
    <property type="gene ID" value="ENSCPGG00000003103.1"/>
</dbReference>
<feature type="compositionally biased region" description="Low complexity" evidence="1">
    <location>
        <begin position="206"/>
        <end position="225"/>
    </location>
</feature>
<protein>
    <recommendedName>
        <fullName evidence="4">POU class 6 homeobox 1</fullName>
    </recommendedName>
</protein>
<dbReference type="AlphaFoldDB" id="A0A8C3JBM2"/>
<keyword evidence="3" id="KW-1185">Reference proteome</keyword>
<accession>A0A8C3JBM2</accession>
<evidence type="ECO:0000313" key="2">
    <source>
        <dbReference type="Ensembl" id="ENSCPGP00000004203.1"/>
    </source>
</evidence>
<evidence type="ECO:0008006" key="4">
    <source>
        <dbReference type="Google" id="ProtNLM"/>
    </source>
</evidence>
<feature type="region of interest" description="Disordered" evidence="1">
    <location>
        <begin position="65"/>
        <end position="132"/>
    </location>
</feature>
<reference evidence="2" key="1">
    <citation type="submission" date="2025-08" db="UniProtKB">
        <authorList>
            <consortium name="Ensembl"/>
        </authorList>
    </citation>
    <scope>IDENTIFICATION</scope>
</reference>
<name>A0A8C3JBM2_9CHAR</name>
<evidence type="ECO:0000256" key="1">
    <source>
        <dbReference type="SAM" id="MobiDB-lite"/>
    </source>
</evidence>
<dbReference type="Proteomes" id="UP000694419">
    <property type="component" value="Unplaced"/>
</dbReference>
<feature type="region of interest" description="Disordered" evidence="1">
    <location>
        <begin position="27"/>
        <end position="49"/>
    </location>
</feature>